<evidence type="ECO:0000313" key="4">
    <source>
        <dbReference type="Proteomes" id="UP000177583"/>
    </source>
</evidence>
<dbReference type="GO" id="GO:0004672">
    <property type="term" value="F:protein kinase activity"/>
    <property type="evidence" value="ECO:0007669"/>
    <property type="project" value="UniProtKB-ARBA"/>
</dbReference>
<dbReference type="InterPro" id="IPR036641">
    <property type="entry name" value="HPT_dom_sf"/>
</dbReference>
<evidence type="ECO:0000259" key="2">
    <source>
        <dbReference type="Pfam" id="PF01627"/>
    </source>
</evidence>
<name>A0A1F6H3P8_9PROT</name>
<comment type="caution">
    <text evidence="3">The sequence shown here is derived from an EMBL/GenBank/DDBJ whole genome shotgun (WGS) entry which is preliminary data.</text>
</comment>
<organism evidence="3 4">
    <name type="scientific">Candidatus Lambdaproteobacteria bacterium RIFOXYD2_FULL_56_26</name>
    <dbReference type="NCBI Taxonomy" id="1817773"/>
    <lineage>
        <taxon>Bacteria</taxon>
        <taxon>Pseudomonadati</taxon>
        <taxon>Pseudomonadota</taxon>
        <taxon>Candidatus Lambdaproteobacteria</taxon>
    </lineage>
</organism>
<dbReference type="InterPro" id="IPR008207">
    <property type="entry name" value="Sig_transdc_His_kin_Hpt_dom"/>
</dbReference>
<gene>
    <name evidence="3" type="ORF">A2557_08485</name>
</gene>
<dbReference type="Proteomes" id="UP000177583">
    <property type="component" value="Unassembled WGS sequence"/>
</dbReference>
<proteinExistence type="predicted"/>
<dbReference type="SUPFAM" id="SSF47226">
    <property type="entry name" value="Histidine-containing phosphotransfer domain, HPT domain"/>
    <property type="match status" value="1"/>
</dbReference>
<dbReference type="EMBL" id="MFNF01000001">
    <property type="protein sequence ID" value="OGH04998.1"/>
    <property type="molecule type" value="Genomic_DNA"/>
</dbReference>
<dbReference type="Pfam" id="PF01627">
    <property type="entry name" value="Hpt"/>
    <property type="match status" value="1"/>
</dbReference>
<protein>
    <recommendedName>
        <fullName evidence="2">HPt domain-containing protein</fullName>
    </recommendedName>
</protein>
<feature type="domain" description="HPt" evidence="2">
    <location>
        <begin position="41"/>
        <end position="115"/>
    </location>
</feature>
<evidence type="ECO:0000256" key="1">
    <source>
        <dbReference type="ARBA" id="ARBA00023012"/>
    </source>
</evidence>
<dbReference type="GO" id="GO:0000160">
    <property type="term" value="P:phosphorelay signal transduction system"/>
    <property type="evidence" value="ECO:0007669"/>
    <property type="project" value="UniProtKB-KW"/>
</dbReference>
<keyword evidence="1" id="KW-0902">Two-component regulatory system</keyword>
<dbReference type="Gene3D" id="1.20.120.160">
    <property type="entry name" value="HPT domain"/>
    <property type="match status" value="1"/>
</dbReference>
<accession>A0A1F6H3P8</accession>
<evidence type="ECO:0000313" key="3">
    <source>
        <dbReference type="EMBL" id="OGH04998.1"/>
    </source>
</evidence>
<dbReference type="AlphaFoldDB" id="A0A1F6H3P8"/>
<sequence length="134" mass="15263">MVLLFLHQWMDFMVRNLVEPQLLNEEVTWARYELGEDFFEEYIQFFGQTALEVHQDLVGLLGSKNSPAIASKAHDLKGLCLNLGLEIFGKQLKAVERAAVEQDWALVKGLLAQFPKLREESVAALVEFKLRQSG</sequence>
<reference evidence="3 4" key="1">
    <citation type="journal article" date="2016" name="Nat. Commun.">
        <title>Thousands of microbial genomes shed light on interconnected biogeochemical processes in an aquifer system.</title>
        <authorList>
            <person name="Anantharaman K."/>
            <person name="Brown C.T."/>
            <person name="Hug L.A."/>
            <person name="Sharon I."/>
            <person name="Castelle C.J."/>
            <person name="Probst A.J."/>
            <person name="Thomas B.C."/>
            <person name="Singh A."/>
            <person name="Wilkins M.J."/>
            <person name="Karaoz U."/>
            <person name="Brodie E.L."/>
            <person name="Williams K.H."/>
            <person name="Hubbard S.S."/>
            <person name="Banfield J.F."/>
        </authorList>
    </citation>
    <scope>NUCLEOTIDE SEQUENCE [LARGE SCALE GENOMIC DNA]</scope>
</reference>